<evidence type="ECO:0000313" key="10">
    <source>
        <dbReference type="Proteomes" id="UP001247542"/>
    </source>
</evidence>
<dbReference type="PANTHER" id="PTHR30269:SF23">
    <property type="entry name" value="MEMBRANE TRANSPORTER PROTEIN YDHB-RELATED"/>
    <property type="match status" value="1"/>
</dbReference>
<comment type="caution">
    <text evidence="9">The sequence shown here is derived from an EMBL/GenBank/DDBJ whole genome shotgun (WGS) entry which is preliminary data.</text>
</comment>
<accession>A0ABU3I9W7</accession>
<feature type="transmembrane region" description="Helical" evidence="8">
    <location>
        <begin position="248"/>
        <end position="266"/>
    </location>
</feature>
<feature type="transmembrane region" description="Helical" evidence="8">
    <location>
        <begin position="223"/>
        <end position="242"/>
    </location>
</feature>
<sequence length="267" mass="29074">MASLTVLQWVTLIAAALFIGLSKTAFPGSATLSVVMFAAVIPARASTAMMLLLLLTGDLIAIWTYRRDADWHTLRKLLPTVVVGVVVGAIFLNFTSDLVMKRSIGWIVLVLTAITLFNMRASKRADKPGVGDSAGASRVKTDAEVSDERTQNVFARTFYGMLGGFTTMAANAGGPVMTLYFLWSRFPVKRFLGTTAWFFFLINVVKLPFSIGIGLITPAILPVDAALAIFVIIGALFGRWVIRYIKQSVFDPIVITLTVISSIYLVL</sequence>
<dbReference type="RefSeq" id="WP_313271856.1">
    <property type="nucleotide sequence ID" value="NZ_JASXSX010000001.1"/>
</dbReference>
<dbReference type="Pfam" id="PF01925">
    <property type="entry name" value="TauE"/>
    <property type="match status" value="1"/>
</dbReference>
<name>A0ABU3I9W7_9ACTO</name>
<evidence type="ECO:0000256" key="7">
    <source>
        <dbReference type="ARBA" id="ARBA00023136"/>
    </source>
</evidence>
<feature type="transmembrane region" description="Helical" evidence="8">
    <location>
        <begin position="102"/>
        <end position="119"/>
    </location>
</feature>
<keyword evidence="6 8" id="KW-1133">Transmembrane helix</keyword>
<feature type="transmembrane region" description="Helical" evidence="8">
    <location>
        <begin position="158"/>
        <end position="183"/>
    </location>
</feature>
<evidence type="ECO:0000256" key="1">
    <source>
        <dbReference type="ARBA" id="ARBA00004651"/>
    </source>
</evidence>
<keyword evidence="10" id="KW-1185">Reference proteome</keyword>
<evidence type="ECO:0000256" key="8">
    <source>
        <dbReference type="RuleBase" id="RU363041"/>
    </source>
</evidence>
<dbReference type="PANTHER" id="PTHR30269">
    <property type="entry name" value="TRANSMEMBRANE PROTEIN YFCA"/>
    <property type="match status" value="1"/>
</dbReference>
<evidence type="ECO:0000256" key="5">
    <source>
        <dbReference type="ARBA" id="ARBA00022692"/>
    </source>
</evidence>
<gene>
    <name evidence="9" type="ORF">QS713_01445</name>
</gene>
<keyword evidence="5 8" id="KW-0812">Transmembrane</keyword>
<reference evidence="9 10" key="1">
    <citation type="submission" date="2023-06" db="EMBL/GenBank/DDBJ databases">
        <title>Draft genome sequence of Gleimia hominis type strain CCUG 57540T.</title>
        <authorList>
            <person name="Salva-Serra F."/>
            <person name="Cardew S."/>
            <person name="Jensie Markopoulos S."/>
            <person name="Ohlen M."/>
            <person name="Inganas E."/>
            <person name="Svensson-Stadler L."/>
            <person name="Moore E.R.B."/>
        </authorList>
    </citation>
    <scope>NUCLEOTIDE SEQUENCE [LARGE SCALE GENOMIC DNA]</scope>
    <source>
        <strain evidence="9 10">CCUG 57540</strain>
    </source>
</reference>
<keyword evidence="3" id="KW-0813">Transport</keyword>
<dbReference type="InterPro" id="IPR052017">
    <property type="entry name" value="TSUP"/>
</dbReference>
<evidence type="ECO:0000256" key="6">
    <source>
        <dbReference type="ARBA" id="ARBA00022989"/>
    </source>
</evidence>
<protein>
    <recommendedName>
        <fullName evidence="8">Probable membrane transporter protein</fullName>
    </recommendedName>
</protein>
<proteinExistence type="inferred from homology"/>
<evidence type="ECO:0000256" key="4">
    <source>
        <dbReference type="ARBA" id="ARBA00022475"/>
    </source>
</evidence>
<feature type="transmembrane region" description="Helical" evidence="8">
    <location>
        <begin position="195"/>
        <end position="216"/>
    </location>
</feature>
<feature type="transmembrane region" description="Helical" evidence="8">
    <location>
        <begin position="77"/>
        <end position="96"/>
    </location>
</feature>
<dbReference type="Proteomes" id="UP001247542">
    <property type="component" value="Unassembled WGS sequence"/>
</dbReference>
<keyword evidence="7 8" id="KW-0472">Membrane</keyword>
<feature type="transmembrane region" description="Helical" evidence="8">
    <location>
        <begin position="43"/>
        <end position="65"/>
    </location>
</feature>
<evidence type="ECO:0000313" key="9">
    <source>
        <dbReference type="EMBL" id="MDT3766731.1"/>
    </source>
</evidence>
<keyword evidence="4 8" id="KW-1003">Cell membrane</keyword>
<comment type="similarity">
    <text evidence="2 8">Belongs to the 4-toluene sulfonate uptake permease (TSUP) (TC 2.A.102) family.</text>
</comment>
<dbReference type="InterPro" id="IPR002781">
    <property type="entry name" value="TM_pro_TauE-like"/>
</dbReference>
<evidence type="ECO:0000256" key="3">
    <source>
        <dbReference type="ARBA" id="ARBA00022448"/>
    </source>
</evidence>
<dbReference type="EMBL" id="JASXSX010000001">
    <property type="protein sequence ID" value="MDT3766731.1"/>
    <property type="molecule type" value="Genomic_DNA"/>
</dbReference>
<comment type="subcellular location">
    <subcellularLocation>
        <location evidence="1 8">Cell membrane</location>
        <topology evidence="1 8">Multi-pass membrane protein</topology>
    </subcellularLocation>
</comment>
<organism evidence="9 10">
    <name type="scientific">Gleimia hominis</name>
    <dbReference type="NCBI Taxonomy" id="595468"/>
    <lineage>
        <taxon>Bacteria</taxon>
        <taxon>Bacillati</taxon>
        <taxon>Actinomycetota</taxon>
        <taxon>Actinomycetes</taxon>
        <taxon>Actinomycetales</taxon>
        <taxon>Actinomycetaceae</taxon>
        <taxon>Gleimia</taxon>
    </lineage>
</organism>
<evidence type="ECO:0000256" key="2">
    <source>
        <dbReference type="ARBA" id="ARBA00009142"/>
    </source>
</evidence>